<dbReference type="InterPro" id="IPR011234">
    <property type="entry name" value="Fumarylacetoacetase-like_C"/>
</dbReference>
<dbReference type="InterPro" id="IPR036663">
    <property type="entry name" value="Fumarylacetoacetase_C_sf"/>
</dbReference>
<dbReference type="InterPro" id="IPR051121">
    <property type="entry name" value="FAH"/>
</dbReference>
<accession>A0ABP7MVK7</accession>
<dbReference type="Proteomes" id="UP001501591">
    <property type="component" value="Unassembled WGS sequence"/>
</dbReference>
<gene>
    <name evidence="4" type="ORF">GCM10022383_06980</name>
</gene>
<dbReference type="Gene3D" id="3.90.850.10">
    <property type="entry name" value="Fumarylacetoacetase-like, C-terminal domain"/>
    <property type="match status" value="1"/>
</dbReference>
<comment type="similarity">
    <text evidence="1">Belongs to the FAH family.</text>
</comment>
<dbReference type="PANTHER" id="PTHR42796">
    <property type="entry name" value="FUMARYLACETOACETATE HYDROLASE DOMAIN-CONTAINING PROTEIN 2A-RELATED"/>
    <property type="match status" value="1"/>
</dbReference>
<organism evidence="4 5">
    <name type="scientific">Microbacterium soli</name>
    <dbReference type="NCBI Taxonomy" id="446075"/>
    <lineage>
        <taxon>Bacteria</taxon>
        <taxon>Bacillati</taxon>
        <taxon>Actinomycetota</taxon>
        <taxon>Actinomycetes</taxon>
        <taxon>Micrococcales</taxon>
        <taxon>Microbacteriaceae</taxon>
        <taxon>Microbacterium</taxon>
    </lineage>
</organism>
<dbReference type="PANTHER" id="PTHR42796:SF4">
    <property type="entry name" value="FUMARYLACETOACETATE HYDROLASE DOMAIN-CONTAINING PROTEIN 2A"/>
    <property type="match status" value="1"/>
</dbReference>
<dbReference type="Pfam" id="PF01557">
    <property type="entry name" value="FAA_hydrolase"/>
    <property type="match status" value="1"/>
</dbReference>
<evidence type="ECO:0000256" key="1">
    <source>
        <dbReference type="ARBA" id="ARBA00010211"/>
    </source>
</evidence>
<proteinExistence type="inferred from homology"/>
<dbReference type="SUPFAM" id="SSF56529">
    <property type="entry name" value="FAH"/>
    <property type="match status" value="1"/>
</dbReference>
<dbReference type="RefSeq" id="WP_344818112.1">
    <property type="nucleotide sequence ID" value="NZ_BAABCP010000001.1"/>
</dbReference>
<feature type="domain" description="Fumarylacetoacetase-like C-terminal" evidence="3">
    <location>
        <begin position="77"/>
        <end position="280"/>
    </location>
</feature>
<reference evidence="5" key="1">
    <citation type="journal article" date="2019" name="Int. J. Syst. Evol. Microbiol.">
        <title>The Global Catalogue of Microorganisms (GCM) 10K type strain sequencing project: providing services to taxonomists for standard genome sequencing and annotation.</title>
        <authorList>
            <consortium name="The Broad Institute Genomics Platform"/>
            <consortium name="The Broad Institute Genome Sequencing Center for Infectious Disease"/>
            <person name="Wu L."/>
            <person name="Ma J."/>
        </authorList>
    </citation>
    <scope>NUCLEOTIDE SEQUENCE [LARGE SCALE GENOMIC DNA]</scope>
    <source>
        <strain evidence="5">JCM 17024</strain>
    </source>
</reference>
<evidence type="ECO:0000256" key="2">
    <source>
        <dbReference type="ARBA" id="ARBA00022723"/>
    </source>
</evidence>
<evidence type="ECO:0000259" key="3">
    <source>
        <dbReference type="Pfam" id="PF01557"/>
    </source>
</evidence>
<evidence type="ECO:0000313" key="4">
    <source>
        <dbReference type="EMBL" id="GAA3931031.1"/>
    </source>
</evidence>
<dbReference type="GO" id="GO:0016787">
    <property type="term" value="F:hydrolase activity"/>
    <property type="evidence" value="ECO:0007669"/>
    <property type="project" value="UniProtKB-KW"/>
</dbReference>
<keyword evidence="2" id="KW-0479">Metal-binding</keyword>
<sequence>MRIALYSLEGEKPRLGVVTERGCVDLADLGIRVRTFAGFWEAWPAISGDVRSRLDGAPYHDVEDVEWHLPVDADATFWAAAANYSEHLAEGSFARPDFPPFFIRSASSLVPHGGSVHKPWFSDRLDYEGELAIIIGARARHVSEQDALKHVAGYTCFNDGSVRDWQRHTNQITVGKNFFASGALGPWITTADDVGDIDGRMLRTAVNDRVVQSSAVGEAIWGVRYVVSYLSAVTVLRPGDVIALGTPGGVGARQTPPLFLRAGDRVEITIEGVGTLAHGVTEPVATSAPWPAGVTRS</sequence>
<keyword evidence="4" id="KW-0378">Hydrolase</keyword>
<evidence type="ECO:0000313" key="5">
    <source>
        <dbReference type="Proteomes" id="UP001501591"/>
    </source>
</evidence>
<name>A0ABP7MVK7_9MICO</name>
<keyword evidence="5" id="KW-1185">Reference proteome</keyword>
<comment type="caution">
    <text evidence="4">The sequence shown here is derived from an EMBL/GenBank/DDBJ whole genome shotgun (WGS) entry which is preliminary data.</text>
</comment>
<protein>
    <submittedName>
        <fullName evidence="4">Fumarylacetoacetate hydrolase family protein</fullName>
    </submittedName>
</protein>
<dbReference type="EMBL" id="BAABCP010000001">
    <property type="protein sequence ID" value="GAA3931031.1"/>
    <property type="molecule type" value="Genomic_DNA"/>
</dbReference>